<dbReference type="InterPro" id="IPR046347">
    <property type="entry name" value="bZIP_sf"/>
</dbReference>
<accession>A0AAN7HE39</accession>
<feature type="domain" description="BZIP" evidence="2">
    <location>
        <begin position="127"/>
        <end position="140"/>
    </location>
</feature>
<evidence type="ECO:0000313" key="4">
    <source>
        <dbReference type="Proteomes" id="UP001303760"/>
    </source>
</evidence>
<reference evidence="3" key="1">
    <citation type="journal article" date="2023" name="Mol. Phylogenet. Evol.">
        <title>Genome-scale phylogeny and comparative genomics of the fungal order Sordariales.</title>
        <authorList>
            <person name="Hensen N."/>
            <person name="Bonometti L."/>
            <person name="Westerberg I."/>
            <person name="Brannstrom I.O."/>
            <person name="Guillou S."/>
            <person name="Cros-Aarteil S."/>
            <person name="Calhoun S."/>
            <person name="Haridas S."/>
            <person name="Kuo A."/>
            <person name="Mondo S."/>
            <person name="Pangilinan J."/>
            <person name="Riley R."/>
            <person name="LaButti K."/>
            <person name="Andreopoulos B."/>
            <person name="Lipzen A."/>
            <person name="Chen C."/>
            <person name="Yan M."/>
            <person name="Daum C."/>
            <person name="Ng V."/>
            <person name="Clum A."/>
            <person name="Steindorff A."/>
            <person name="Ohm R.A."/>
            <person name="Martin F."/>
            <person name="Silar P."/>
            <person name="Natvig D.O."/>
            <person name="Lalanne C."/>
            <person name="Gautier V."/>
            <person name="Ament-Velasquez S.L."/>
            <person name="Kruys A."/>
            <person name="Hutchinson M.I."/>
            <person name="Powell A.J."/>
            <person name="Barry K."/>
            <person name="Miller A.N."/>
            <person name="Grigoriev I.V."/>
            <person name="Debuchy R."/>
            <person name="Gladieux P."/>
            <person name="Hiltunen Thoren M."/>
            <person name="Johannesson H."/>
        </authorList>
    </citation>
    <scope>NUCLEOTIDE SEQUENCE</scope>
    <source>
        <strain evidence="3">CBS 532.94</strain>
    </source>
</reference>
<dbReference type="SUPFAM" id="SSF57959">
    <property type="entry name" value="Leucine zipper domain"/>
    <property type="match status" value="1"/>
</dbReference>
<sequence>MPVTPSPPDSAAAPSFASPDACYYYQLGGTVMAPPSPAHMLTPSQTASPESPRRKRTRTRRPSDTAIHTASRTRSPSTSPTAITTETTTPTAQRSETIAQTQSQSQHQAQGQDQANQATPTTQSQTRDRNRAAASRYRAKTQAAFAQLEAAEREGSVRRQSLLTCASQLRDELFQLKNELLRHAGCDCPLIQGYLSHAAEVASAGLRYSNGSQRLGQGEGLVGRSHLRT</sequence>
<organism evidence="3 4">
    <name type="scientific">Achaetomium macrosporum</name>
    <dbReference type="NCBI Taxonomy" id="79813"/>
    <lineage>
        <taxon>Eukaryota</taxon>
        <taxon>Fungi</taxon>
        <taxon>Dikarya</taxon>
        <taxon>Ascomycota</taxon>
        <taxon>Pezizomycotina</taxon>
        <taxon>Sordariomycetes</taxon>
        <taxon>Sordariomycetidae</taxon>
        <taxon>Sordariales</taxon>
        <taxon>Chaetomiaceae</taxon>
        <taxon>Achaetomium</taxon>
    </lineage>
</organism>
<dbReference type="AlphaFoldDB" id="A0AAN7HE39"/>
<feature type="region of interest" description="Disordered" evidence="1">
    <location>
        <begin position="29"/>
        <end position="138"/>
    </location>
</feature>
<evidence type="ECO:0000259" key="2">
    <source>
        <dbReference type="PROSITE" id="PS00036"/>
    </source>
</evidence>
<evidence type="ECO:0000313" key="3">
    <source>
        <dbReference type="EMBL" id="KAK4240453.1"/>
    </source>
</evidence>
<keyword evidence="4" id="KW-1185">Reference proteome</keyword>
<dbReference type="Gene3D" id="1.20.5.170">
    <property type="match status" value="1"/>
</dbReference>
<dbReference type="InterPro" id="IPR004827">
    <property type="entry name" value="bZIP"/>
</dbReference>
<dbReference type="GO" id="GO:0003700">
    <property type="term" value="F:DNA-binding transcription factor activity"/>
    <property type="evidence" value="ECO:0007669"/>
    <property type="project" value="InterPro"/>
</dbReference>
<dbReference type="Proteomes" id="UP001303760">
    <property type="component" value="Unassembled WGS sequence"/>
</dbReference>
<dbReference type="EMBL" id="MU860040">
    <property type="protein sequence ID" value="KAK4240453.1"/>
    <property type="molecule type" value="Genomic_DNA"/>
</dbReference>
<dbReference type="CDD" id="cd14687">
    <property type="entry name" value="bZIP_ATF2"/>
    <property type="match status" value="1"/>
</dbReference>
<protein>
    <recommendedName>
        <fullName evidence="2">BZIP domain-containing protein</fullName>
    </recommendedName>
</protein>
<feature type="compositionally biased region" description="Low complexity" evidence="1">
    <location>
        <begin position="69"/>
        <end position="118"/>
    </location>
</feature>
<proteinExistence type="predicted"/>
<comment type="caution">
    <text evidence="3">The sequence shown here is derived from an EMBL/GenBank/DDBJ whole genome shotgun (WGS) entry which is preliminary data.</text>
</comment>
<reference evidence="3" key="2">
    <citation type="submission" date="2023-05" db="EMBL/GenBank/DDBJ databases">
        <authorList>
            <consortium name="Lawrence Berkeley National Laboratory"/>
            <person name="Steindorff A."/>
            <person name="Hensen N."/>
            <person name="Bonometti L."/>
            <person name="Westerberg I."/>
            <person name="Brannstrom I.O."/>
            <person name="Guillou S."/>
            <person name="Cros-Aarteil S."/>
            <person name="Calhoun S."/>
            <person name="Haridas S."/>
            <person name="Kuo A."/>
            <person name="Mondo S."/>
            <person name="Pangilinan J."/>
            <person name="Riley R."/>
            <person name="Labutti K."/>
            <person name="Andreopoulos B."/>
            <person name="Lipzen A."/>
            <person name="Chen C."/>
            <person name="Yanf M."/>
            <person name="Daum C."/>
            <person name="Ng V."/>
            <person name="Clum A."/>
            <person name="Ohm R."/>
            <person name="Martin F."/>
            <person name="Silar P."/>
            <person name="Natvig D."/>
            <person name="Lalanne C."/>
            <person name="Gautier V."/>
            <person name="Ament-Velasquez S.L."/>
            <person name="Kruys A."/>
            <person name="Hutchinson M.I."/>
            <person name="Powell A.J."/>
            <person name="Barry K."/>
            <person name="Miller A.N."/>
            <person name="Grigoriev I.V."/>
            <person name="Debuchy R."/>
            <person name="Gladieux P."/>
            <person name="Thoren M.H."/>
            <person name="Johannesson H."/>
        </authorList>
    </citation>
    <scope>NUCLEOTIDE SEQUENCE</scope>
    <source>
        <strain evidence="3">CBS 532.94</strain>
    </source>
</reference>
<evidence type="ECO:0000256" key="1">
    <source>
        <dbReference type="SAM" id="MobiDB-lite"/>
    </source>
</evidence>
<dbReference type="PROSITE" id="PS00036">
    <property type="entry name" value="BZIP_BASIC"/>
    <property type="match status" value="1"/>
</dbReference>
<gene>
    <name evidence="3" type="ORF">C8A03DRAFT_31480</name>
</gene>
<name>A0AAN7HE39_9PEZI</name>